<comment type="caution">
    <text evidence="1">The sequence shown here is derived from an EMBL/GenBank/DDBJ whole genome shotgun (WGS) entry which is preliminary data.</text>
</comment>
<protein>
    <submittedName>
        <fullName evidence="1">Uncharacterized protein</fullName>
    </submittedName>
</protein>
<dbReference type="Proteomes" id="UP000034732">
    <property type="component" value="Unassembled WGS sequence"/>
</dbReference>
<gene>
    <name evidence="1" type="ORF">UX44_C0002G0022</name>
</gene>
<reference evidence="1 2" key="1">
    <citation type="journal article" date="2015" name="Nature">
        <title>rRNA introns, odd ribosomes, and small enigmatic genomes across a large radiation of phyla.</title>
        <authorList>
            <person name="Brown C.T."/>
            <person name="Hug L.A."/>
            <person name="Thomas B.C."/>
            <person name="Sharon I."/>
            <person name="Castelle C.J."/>
            <person name="Singh A."/>
            <person name="Wilkins M.J."/>
            <person name="Williams K.H."/>
            <person name="Banfield J.F."/>
        </authorList>
    </citation>
    <scope>NUCLEOTIDE SEQUENCE [LARGE SCALE GENOMIC DNA]</scope>
</reference>
<sequence>MRDILLIMLASIITAALLIGVGIKEIDKTLEISVPISDTIDVKFLKEISIPAHE</sequence>
<evidence type="ECO:0000313" key="1">
    <source>
        <dbReference type="EMBL" id="KKU31989.1"/>
    </source>
</evidence>
<name>A0A0G1PGU3_UNCKA</name>
<proteinExistence type="predicted"/>
<dbReference type="AlphaFoldDB" id="A0A0G1PGU3"/>
<accession>A0A0G1PGU3</accession>
<organism evidence="1 2">
    <name type="scientific">candidate division WWE3 bacterium GW2011_GWA1_46_21</name>
    <dbReference type="NCBI Taxonomy" id="1619107"/>
    <lineage>
        <taxon>Bacteria</taxon>
        <taxon>Katanobacteria</taxon>
    </lineage>
</organism>
<dbReference type="EMBL" id="LCMF01000002">
    <property type="protein sequence ID" value="KKU31989.1"/>
    <property type="molecule type" value="Genomic_DNA"/>
</dbReference>
<evidence type="ECO:0000313" key="2">
    <source>
        <dbReference type="Proteomes" id="UP000034732"/>
    </source>
</evidence>